<dbReference type="PANTHER" id="PTHR46060:SF1">
    <property type="entry name" value="MARINER MOS1 TRANSPOSASE-LIKE PROTEIN"/>
    <property type="match status" value="1"/>
</dbReference>
<dbReference type="PANTHER" id="PTHR46060">
    <property type="entry name" value="MARINER MOS1 TRANSPOSASE-LIKE PROTEIN"/>
    <property type="match status" value="1"/>
</dbReference>
<evidence type="ECO:0000313" key="2">
    <source>
        <dbReference type="Proteomes" id="UP001153954"/>
    </source>
</evidence>
<dbReference type="Proteomes" id="UP001153954">
    <property type="component" value="Unassembled WGS sequence"/>
</dbReference>
<dbReference type="EMBL" id="CAKOGL010000015">
    <property type="protein sequence ID" value="CAH2095143.1"/>
    <property type="molecule type" value="Genomic_DNA"/>
</dbReference>
<proteinExistence type="predicted"/>
<sequence length="141" mass="16050">MENWPRFGRPSTSATEVNIAKVKETVTANSYSTLREIAAELFVSHKSIRTILTNHLGMKHVAAQLVPNLNFLQQLNRIRVAKDMLERVNSDPTFMNAMLLVTRRGFTILKCKLVNKIRSGAFQLNRNRKTHAKLVQKSKSC</sequence>
<keyword evidence="2" id="KW-1185">Reference proteome</keyword>
<comment type="caution">
    <text evidence="1">The sequence shown here is derived from an EMBL/GenBank/DDBJ whole genome shotgun (WGS) entry which is preliminary data.</text>
</comment>
<reference evidence="1" key="1">
    <citation type="submission" date="2022-03" db="EMBL/GenBank/DDBJ databases">
        <authorList>
            <person name="Tunstrom K."/>
        </authorList>
    </citation>
    <scope>NUCLEOTIDE SEQUENCE</scope>
</reference>
<protein>
    <submittedName>
        <fullName evidence="1">Uncharacterized protein</fullName>
    </submittedName>
</protein>
<dbReference type="InterPro" id="IPR052709">
    <property type="entry name" value="Transposase-MT_Hybrid"/>
</dbReference>
<name>A0AAU9U7N6_EUPED</name>
<dbReference type="AlphaFoldDB" id="A0AAU9U7N6"/>
<gene>
    <name evidence="1" type="ORF">EEDITHA_LOCUS10633</name>
</gene>
<evidence type="ECO:0000313" key="1">
    <source>
        <dbReference type="EMBL" id="CAH2095143.1"/>
    </source>
</evidence>
<accession>A0AAU9U7N6</accession>
<organism evidence="1 2">
    <name type="scientific">Euphydryas editha</name>
    <name type="common">Edith's checkerspot</name>
    <dbReference type="NCBI Taxonomy" id="104508"/>
    <lineage>
        <taxon>Eukaryota</taxon>
        <taxon>Metazoa</taxon>
        <taxon>Ecdysozoa</taxon>
        <taxon>Arthropoda</taxon>
        <taxon>Hexapoda</taxon>
        <taxon>Insecta</taxon>
        <taxon>Pterygota</taxon>
        <taxon>Neoptera</taxon>
        <taxon>Endopterygota</taxon>
        <taxon>Lepidoptera</taxon>
        <taxon>Glossata</taxon>
        <taxon>Ditrysia</taxon>
        <taxon>Papilionoidea</taxon>
        <taxon>Nymphalidae</taxon>
        <taxon>Nymphalinae</taxon>
        <taxon>Euphydryas</taxon>
    </lineage>
</organism>